<dbReference type="PANTHER" id="PTHR43221:SF2">
    <property type="entry name" value="PROTEASE HTPX HOMOLOG"/>
    <property type="match status" value="1"/>
</dbReference>
<keyword evidence="8 11" id="KW-1133">Transmembrane helix</keyword>
<dbReference type="Gene3D" id="3.30.2010.10">
    <property type="entry name" value="Metalloproteases ('zincins'), catalytic domain"/>
    <property type="match status" value="1"/>
</dbReference>
<keyword evidence="2" id="KW-1003">Cell membrane</keyword>
<evidence type="ECO:0000256" key="11">
    <source>
        <dbReference type="SAM" id="Phobius"/>
    </source>
</evidence>
<gene>
    <name evidence="13" type="ordered locus">Caka_2026</name>
</gene>
<accession>D5ELA8</accession>
<keyword evidence="3" id="KW-0645">Protease</keyword>
<reference evidence="13 14" key="1">
    <citation type="journal article" date="2010" name="Stand. Genomic Sci.">
        <title>Complete genome sequence of Coraliomargarita akajimensis type strain (04OKA010-24).</title>
        <authorList>
            <person name="Mavromatis K."/>
            <person name="Abt B."/>
            <person name="Brambilla E."/>
            <person name="Lapidus A."/>
            <person name="Copeland A."/>
            <person name="Deshpande S."/>
            <person name="Nolan M."/>
            <person name="Lucas S."/>
            <person name="Tice H."/>
            <person name="Cheng J.F."/>
            <person name="Han C."/>
            <person name="Detter J.C."/>
            <person name="Woyke T."/>
            <person name="Goodwin L."/>
            <person name="Pitluck S."/>
            <person name="Held B."/>
            <person name="Brettin T."/>
            <person name="Tapia R."/>
            <person name="Ivanova N."/>
            <person name="Mikhailova N."/>
            <person name="Pati A."/>
            <person name="Liolios K."/>
            <person name="Chen A."/>
            <person name="Palaniappan K."/>
            <person name="Land M."/>
            <person name="Hauser L."/>
            <person name="Chang Y.J."/>
            <person name="Jeffries C.D."/>
            <person name="Rohde M."/>
            <person name="Goker M."/>
            <person name="Bristow J."/>
            <person name="Eisen J.A."/>
            <person name="Markowitz V."/>
            <person name="Hugenholtz P."/>
            <person name="Klenk H.P."/>
            <person name="Kyrpides N.C."/>
        </authorList>
    </citation>
    <scope>NUCLEOTIDE SEQUENCE [LARGE SCALE GENOMIC DNA]</scope>
    <source>
        <strain evidence="14">DSM 45221 / IAM 15411 / JCM 23193 / KCTC 12865</strain>
    </source>
</reference>
<feature type="transmembrane region" description="Helical" evidence="11">
    <location>
        <begin position="230"/>
        <end position="258"/>
    </location>
</feature>
<dbReference type="EMBL" id="CP001998">
    <property type="protein sequence ID" value="ADE55044.1"/>
    <property type="molecule type" value="Genomic_DNA"/>
</dbReference>
<dbReference type="Gene3D" id="1.10.3680.10">
    <property type="entry name" value="TerB-like"/>
    <property type="match status" value="1"/>
</dbReference>
<dbReference type="SUPFAM" id="SSF158682">
    <property type="entry name" value="TerB-like"/>
    <property type="match status" value="1"/>
</dbReference>
<dbReference type="OrthoDB" id="15218at2"/>
<evidence type="ECO:0000256" key="2">
    <source>
        <dbReference type="ARBA" id="ARBA00022475"/>
    </source>
</evidence>
<keyword evidence="9" id="KW-0482">Metalloprotease</keyword>
<dbReference type="GO" id="GO:0006508">
    <property type="term" value="P:proteolysis"/>
    <property type="evidence" value="ECO:0007669"/>
    <property type="project" value="UniProtKB-KW"/>
</dbReference>
<evidence type="ECO:0000256" key="6">
    <source>
        <dbReference type="ARBA" id="ARBA00022801"/>
    </source>
</evidence>
<evidence type="ECO:0000256" key="3">
    <source>
        <dbReference type="ARBA" id="ARBA00022670"/>
    </source>
</evidence>
<keyword evidence="14" id="KW-1185">Reference proteome</keyword>
<comment type="cofactor">
    <cofactor evidence="1">
        <name>Zn(2+)</name>
        <dbReference type="ChEBI" id="CHEBI:29105"/>
    </cofactor>
</comment>
<name>D5ELA8_CORAD</name>
<keyword evidence="4 11" id="KW-0812">Transmembrane</keyword>
<evidence type="ECO:0000256" key="5">
    <source>
        <dbReference type="ARBA" id="ARBA00022723"/>
    </source>
</evidence>
<evidence type="ECO:0000256" key="1">
    <source>
        <dbReference type="ARBA" id="ARBA00001947"/>
    </source>
</evidence>
<dbReference type="AlphaFoldDB" id="D5ELA8"/>
<dbReference type="GO" id="GO:0004222">
    <property type="term" value="F:metalloendopeptidase activity"/>
    <property type="evidence" value="ECO:0007669"/>
    <property type="project" value="InterPro"/>
</dbReference>
<dbReference type="InterPro" id="IPR001915">
    <property type="entry name" value="Peptidase_M48"/>
</dbReference>
<feature type="transmembrane region" description="Helical" evidence="11">
    <location>
        <begin position="189"/>
        <end position="210"/>
    </location>
</feature>
<evidence type="ECO:0000259" key="12">
    <source>
        <dbReference type="Pfam" id="PF01435"/>
    </source>
</evidence>
<feature type="transmembrane region" description="Helical" evidence="11">
    <location>
        <begin position="62"/>
        <end position="83"/>
    </location>
</feature>
<dbReference type="RefSeq" id="WP_013043766.1">
    <property type="nucleotide sequence ID" value="NC_014008.1"/>
</dbReference>
<dbReference type="Pfam" id="PF01435">
    <property type="entry name" value="Peptidase_M48"/>
    <property type="match status" value="1"/>
</dbReference>
<keyword evidence="6" id="KW-0378">Hydrolase</keyword>
<dbReference type="InterPro" id="IPR050083">
    <property type="entry name" value="HtpX_protease"/>
</dbReference>
<dbReference type="HOGENOM" id="CLU_024494_0_0_0"/>
<evidence type="ECO:0000313" key="14">
    <source>
        <dbReference type="Proteomes" id="UP000000925"/>
    </source>
</evidence>
<dbReference type="GO" id="GO:0046872">
    <property type="term" value="F:metal ion binding"/>
    <property type="evidence" value="ECO:0007669"/>
    <property type="project" value="UniProtKB-KW"/>
</dbReference>
<evidence type="ECO:0000256" key="4">
    <source>
        <dbReference type="ARBA" id="ARBA00022692"/>
    </source>
</evidence>
<evidence type="ECO:0000256" key="7">
    <source>
        <dbReference type="ARBA" id="ARBA00022833"/>
    </source>
</evidence>
<protein>
    <submittedName>
        <fullName evidence="13">Peptidase M48 Ste24p</fullName>
    </submittedName>
</protein>
<dbReference type="eggNOG" id="COG0501">
    <property type="taxonomic scope" value="Bacteria"/>
</dbReference>
<dbReference type="Proteomes" id="UP000000925">
    <property type="component" value="Chromosome"/>
</dbReference>
<dbReference type="STRING" id="583355.Caka_2026"/>
<keyword evidence="7" id="KW-0862">Zinc</keyword>
<keyword evidence="5" id="KW-0479">Metal-binding</keyword>
<evidence type="ECO:0000256" key="10">
    <source>
        <dbReference type="ARBA" id="ARBA00023136"/>
    </source>
</evidence>
<dbReference type="CDD" id="cd07340">
    <property type="entry name" value="M48B_Htpx_like"/>
    <property type="match status" value="1"/>
</dbReference>
<sequence>MDFFEAQEYARKRTKYLVLLFALAVLAISISIYFVVIGSEFYFFSSKASKEQGFALWQADRLLYAFLGVGLIVAGCSFSKIAALKSGGGAVARSAGGRPVNSATSDPDERKLLNIVEEMSIASGVPMPEVYVLEEEGINGFAAGFQPADAAIAITRGCIRSLNRDELQGVVAHEFSHILNGDMRMNIRLCGVLFGILAIAVAGRVVLGFTSDAAFYSSSRRRRSSDNNSGGGIIIAVMLISFAIMAIGYIGVVFGRLIQSAISRQREFLADAAAVQFTRNPESIGGALKKIGGSSMRGRIQNPHAEELAHCFFANALKSNFGGAFATHPPLQERIQAIEPNWDGKFVVPEYKPKQQEAKPPKIPRRNDEFIQQIGTLGAATVLYAGRVHKELSTQIEQINSNDELAGAALLALQIVASPETDDPAQLLIVRKATLPKIHDQVRVWIPQLRALSLNHRFALLELALPKAVGMDADKLTVLKHCMREIAEQDDEINLEELAILRVAKNYADARLKPSQRPRAASAQQLQGPVQLILSALVHSSSLDDSQKEAAFLAGARKCNRFLLRQPELLSAETLDFDRLGQALDILAHLPGPQKKVILEGALETVLADGKIDHEELSLIRILTASMDLPMPPLELS</sequence>
<keyword evidence="10 11" id="KW-0472">Membrane</keyword>
<proteinExistence type="predicted"/>
<evidence type="ECO:0000313" key="13">
    <source>
        <dbReference type="EMBL" id="ADE55044.1"/>
    </source>
</evidence>
<organism evidence="13 14">
    <name type="scientific">Coraliomargarita akajimensis (strain DSM 45221 / IAM 15411 / JCM 23193 / KCTC 12865 / 04OKA010-24)</name>
    <dbReference type="NCBI Taxonomy" id="583355"/>
    <lineage>
        <taxon>Bacteria</taxon>
        <taxon>Pseudomonadati</taxon>
        <taxon>Verrucomicrobiota</taxon>
        <taxon>Opitutia</taxon>
        <taxon>Puniceicoccales</taxon>
        <taxon>Coraliomargaritaceae</taxon>
        <taxon>Coraliomargarita</taxon>
    </lineage>
</organism>
<dbReference type="KEGG" id="caa:Caka_2026"/>
<feature type="transmembrane region" description="Helical" evidence="11">
    <location>
        <begin position="16"/>
        <end position="42"/>
    </location>
</feature>
<evidence type="ECO:0000256" key="9">
    <source>
        <dbReference type="ARBA" id="ARBA00023049"/>
    </source>
</evidence>
<dbReference type="InterPro" id="IPR029024">
    <property type="entry name" value="TerB-like"/>
</dbReference>
<evidence type="ECO:0000256" key="8">
    <source>
        <dbReference type="ARBA" id="ARBA00022989"/>
    </source>
</evidence>
<dbReference type="PANTHER" id="PTHR43221">
    <property type="entry name" value="PROTEASE HTPX"/>
    <property type="match status" value="1"/>
</dbReference>
<feature type="domain" description="Peptidase M48" evidence="12">
    <location>
        <begin position="109"/>
        <end position="339"/>
    </location>
</feature>